<dbReference type="PROSITE" id="PS50943">
    <property type="entry name" value="HTH_CROC1"/>
    <property type="match status" value="1"/>
</dbReference>
<evidence type="ECO:0000313" key="4">
    <source>
        <dbReference type="Proteomes" id="UP000011131"/>
    </source>
</evidence>
<organism evidence="3 4">
    <name type="scientific">Myxococcus stipitatus (strain DSM 14675 / JCM 12634 / Mx s8)</name>
    <dbReference type="NCBI Taxonomy" id="1278073"/>
    <lineage>
        <taxon>Bacteria</taxon>
        <taxon>Pseudomonadati</taxon>
        <taxon>Myxococcota</taxon>
        <taxon>Myxococcia</taxon>
        <taxon>Myxococcales</taxon>
        <taxon>Cystobacterineae</taxon>
        <taxon>Myxococcaceae</taxon>
        <taxon>Myxococcus</taxon>
    </lineage>
</organism>
<dbReference type="InterPro" id="IPR001387">
    <property type="entry name" value="Cro/C1-type_HTH"/>
</dbReference>
<dbReference type="Proteomes" id="UP000011131">
    <property type="component" value="Chromosome"/>
</dbReference>
<dbReference type="AlphaFoldDB" id="L7U5N6"/>
<dbReference type="KEGG" id="msd:MYSTI_01828"/>
<dbReference type="GO" id="GO:0003700">
    <property type="term" value="F:DNA-binding transcription factor activity"/>
    <property type="evidence" value="ECO:0007669"/>
    <property type="project" value="TreeGrafter"/>
</dbReference>
<evidence type="ECO:0000313" key="3">
    <source>
        <dbReference type="EMBL" id="AGC43160.1"/>
    </source>
</evidence>
<dbReference type="eggNOG" id="COG1396">
    <property type="taxonomic scope" value="Bacteria"/>
</dbReference>
<dbReference type="GO" id="GO:0003677">
    <property type="term" value="F:DNA binding"/>
    <property type="evidence" value="ECO:0007669"/>
    <property type="project" value="UniProtKB-KW"/>
</dbReference>
<dbReference type="SMART" id="SM00530">
    <property type="entry name" value="HTH_XRE"/>
    <property type="match status" value="1"/>
</dbReference>
<dbReference type="OrthoDB" id="5513395at2"/>
<name>L7U5N6_MYXSD</name>
<dbReference type="Gene3D" id="1.10.260.40">
    <property type="entry name" value="lambda repressor-like DNA-binding domains"/>
    <property type="match status" value="1"/>
</dbReference>
<dbReference type="InterPro" id="IPR010982">
    <property type="entry name" value="Lambda_DNA-bd_dom_sf"/>
</dbReference>
<feature type="domain" description="HTH cro/C1-type" evidence="2">
    <location>
        <begin position="14"/>
        <end position="67"/>
    </location>
</feature>
<dbReference type="InterPro" id="IPR050807">
    <property type="entry name" value="TransReg_Diox_bact_type"/>
</dbReference>
<dbReference type="PANTHER" id="PTHR46797">
    <property type="entry name" value="HTH-TYPE TRANSCRIPTIONAL REGULATOR"/>
    <property type="match status" value="1"/>
</dbReference>
<gene>
    <name evidence="3" type="ordered locus">MYSTI_01828</name>
</gene>
<protein>
    <submittedName>
        <fullName evidence="3">DNA-binding protein</fullName>
    </submittedName>
</protein>
<dbReference type="CDD" id="cd00093">
    <property type="entry name" value="HTH_XRE"/>
    <property type="match status" value="1"/>
</dbReference>
<evidence type="ECO:0000256" key="1">
    <source>
        <dbReference type="ARBA" id="ARBA00023125"/>
    </source>
</evidence>
<keyword evidence="1 3" id="KW-0238">DNA-binding</keyword>
<reference evidence="3 4" key="1">
    <citation type="journal article" date="2013" name="Genome Announc.">
        <title>Complete genome sequence of Myxococcus stipitatus strain DSM 14675, a fruiting myxobacterium.</title>
        <authorList>
            <person name="Huntley S."/>
            <person name="Kneip S."/>
            <person name="Treuner-Lange A."/>
            <person name="Sogaard-Andersen L."/>
        </authorList>
    </citation>
    <scope>NUCLEOTIDE SEQUENCE [LARGE SCALE GENOMIC DNA]</scope>
    <source>
        <strain evidence="4">DSM 14675 / JCM 12634 / Mx s8</strain>
    </source>
</reference>
<proteinExistence type="predicted"/>
<accession>L7U5N6</accession>
<dbReference type="GO" id="GO:0005829">
    <property type="term" value="C:cytosol"/>
    <property type="evidence" value="ECO:0007669"/>
    <property type="project" value="TreeGrafter"/>
</dbReference>
<dbReference type="Pfam" id="PF01381">
    <property type="entry name" value="HTH_3"/>
    <property type="match status" value="1"/>
</dbReference>
<dbReference type="PATRIC" id="fig|1278073.3.peg.1877"/>
<evidence type="ECO:0000259" key="2">
    <source>
        <dbReference type="PROSITE" id="PS50943"/>
    </source>
</evidence>
<sequence>MDQDLAITIGATARAAREQMGLTQAEVAERVGLVAPVYSRLERGQMLPSVPTLFRLCTELKVSSEELLGLEASGRSGTGPRAKEDDAPSLRRLLHLARKLDEGKLDALVHVATELAR</sequence>
<dbReference type="HOGENOM" id="CLU_066192_17_0_7"/>
<dbReference type="PANTHER" id="PTHR46797:SF1">
    <property type="entry name" value="METHYLPHOSPHONATE SYNTHASE"/>
    <property type="match status" value="1"/>
</dbReference>
<dbReference type="STRING" id="1278073.MYSTI_01828"/>
<keyword evidence="4" id="KW-1185">Reference proteome</keyword>
<dbReference type="RefSeq" id="WP_015347422.1">
    <property type="nucleotide sequence ID" value="NC_020126.1"/>
</dbReference>
<dbReference type="SUPFAM" id="SSF47413">
    <property type="entry name" value="lambda repressor-like DNA-binding domains"/>
    <property type="match status" value="1"/>
</dbReference>
<dbReference type="EMBL" id="CP004025">
    <property type="protein sequence ID" value="AGC43160.1"/>
    <property type="molecule type" value="Genomic_DNA"/>
</dbReference>